<dbReference type="EMBL" id="KX459616">
    <property type="protein sequence ID" value="AQM58367.1"/>
    <property type="molecule type" value="mRNA"/>
</dbReference>
<dbReference type="AlphaFoldDB" id="A0A1Q1NPD8"/>
<evidence type="ECO:0000313" key="2">
    <source>
        <dbReference type="EMBL" id="AQM58367.1"/>
    </source>
</evidence>
<proteinExistence type="evidence at transcript level"/>
<accession>A0A1Q1NPD8</accession>
<sequence>MRLLILSCMWFTFAFGSKHFNINEQIDGILPDFNKFLASKKLDSTLMPDFGYSAAPVFIGVNLGDLTTIYRTGDCEIWGDGDNLKIKMNLGLKNMKTNIFLVPYMRGPAALTFEGASAEIGVTLVPDGNNSCKTSWDYINLTTLGQVTSHSLNKEFDGKPLANEVLKDLIPYYNKHLNGNEMFSIKGLGEYINLCDQNGMVNTFRKFKTK</sequence>
<keyword evidence="1" id="KW-0732">Signal</keyword>
<organism evidence="2">
    <name type="scientific">Pristhesancus plagipennis</name>
    <name type="common">Common assassin bug</name>
    <dbReference type="NCBI Taxonomy" id="1955184"/>
    <lineage>
        <taxon>Eukaryota</taxon>
        <taxon>Metazoa</taxon>
        <taxon>Ecdysozoa</taxon>
        <taxon>Arthropoda</taxon>
        <taxon>Hexapoda</taxon>
        <taxon>Insecta</taxon>
        <taxon>Pterygota</taxon>
        <taxon>Neoptera</taxon>
        <taxon>Paraneoptera</taxon>
        <taxon>Hemiptera</taxon>
        <taxon>Heteroptera</taxon>
        <taxon>Panheteroptera</taxon>
        <taxon>Cimicomorpha</taxon>
        <taxon>Reduviidae</taxon>
        <taxon>Harpactorinae</taxon>
        <taxon>Harpactorini</taxon>
        <taxon>Pristhesancus</taxon>
    </lineage>
</organism>
<protein>
    <submittedName>
        <fullName evidence="2">Venom protein family 5 protein 1</fullName>
    </submittedName>
</protein>
<feature type="signal peptide" evidence="1">
    <location>
        <begin position="1"/>
        <end position="16"/>
    </location>
</feature>
<name>A0A1Q1NPD8_PRIPG</name>
<feature type="chain" id="PRO_5012501509" evidence="1">
    <location>
        <begin position="17"/>
        <end position="210"/>
    </location>
</feature>
<evidence type="ECO:0000256" key="1">
    <source>
        <dbReference type="SAM" id="SignalP"/>
    </source>
</evidence>
<reference evidence="2" key="1">
    <citation type="journal article" date="2017" name="Mol. Cell. Proteomics">
        <title>Melt with this kiss: Paralysing and liquefying venom of the assassin bug Pristhesancus plagipennis (Hemiptera: Reduviidae).</title>
        <authorList>
            <person name="Walker A.A."/>
            <person name="Madio B."/>
            <person name="Jin J."/>
            <person name="Undheim E.A."/>
            <person name="Fry B.G."/>
            <person name="King G.F."/>
        </authorList>
    </citation>
    <scope>NUCLEOTIDE SEQUENCE</scope>
    <source>
        <tissue evidence="2">Venom/labial gland</tissue>
    </source>
</reference>